<reference evidence="2 3" key="1">
    <citation type="submission" date="2017-06" db="EMBL/GenBank/DDBJ databases">
        <title>Comparative genomic analysis of Ambrosia Fusariam Clade fungi.</title>
        <authorList>
            <person name="Stajich J.E."/>
            <person name="Carrillo J."/>
            <person name="Kijimoto T."/>
            <person name="Eskalen A."/>
            <person name="O'Donnell K."/>
            <person name="Kasson M."/>
        </authorList>
    </citation>
    <scope>NUCLEOTIDE SEQUENCE [LARGE SCALE GENOMIC DNA]</scope>
    <source>
        <strain evidence="2">UCR3666</strain>
    </source>
</reference>
<feature type="region of interest" description="Disordered" evidence="1">
    <location>
        <begin position="247"/>
        <end position="293"/>
    </location>
</feature>
<evidence type="ECO:0000313" key="2">
    <source>
        <dbReference type="EMBL" id="RMJ17598.1"/>
    </source>
</evidence>
<proteinExistence type="predicted"/>
<organism evidence="2 3">
    <name type="scientific">Fusarium kuroshium</name>
    <dbReference type="NCBI Taxonomy" id="2010991"/>
    <lineage>
        <taxon>Eukaryota</taxon>
        <taxon>Fungi</taxon>
        <taxon>Dikarya</taxon>
        <taxon>Ascomycota</taxon>
        <taxon>Pezizomycotina</taxon>
        <taxon>Sordariomycetes</taxon>
        <taxon>Hypocreomycetidae</taxon>
        <taxon>Hypocreales</taxon>
        <taxon>Nectriaceae</taxon>
        <taxon>Fusarium</taxon>
        <taxon>Fusarium solani species complex</taxon>
    </lineage>
</organism>
<feature type="compositionally biased region" description="Basic and acidic residues" evidence="1">
    <location>
        <begin position="262"/>
        <end position="271"/>
    </location>
</feature>
<gene>
    <name evidence="2" type="ORF">CDV36_002732</name>
</gene>
<name>A0A3M2SJ53_9HYPO</name>
<sequence>MPVGETASDLSEERRLGATWDVKFHEFHRGSDMTEGSKAPIVDVVSRRFEVIIVSGTMMTSVLSPQDTVDMGDVIDSLARSGVDSSVADDSIVDAARSCSREPDSDTVDGEDNDSGIADFEVAESELVITVVEWFVVADSDVLNSEIALVGPGNALLVGLEVDGCVVDTSSNSDVADVILDSEVEDVKISELAVSELVTAVVEGSVTGKPGAFDSEIASVKPSNATVVDPDVDGCVAKILSDDDASVSDTAANSDVGASEISDSRMVDREISNPISADSEVGESETDGSTVDRSVRDGVAVDKNSSSISVFETSLVLDFRCWLVTENCDVDAEGSSVGVLDASESWTVNHAGPIGASVELRNVNVSDDAESRVDLEVIDDSVGL</sequence>
<dbReference type="Proteomes" id="UP000277212">
    <property type="component" value="Unassembled WGS sequence"/>
</dbReference>
<evidence type="ECO:0000256" key="1">
    <source>
        <dbReference type="SAM" id="MobiDB-lite"/>
    </source>
</evidence>
<protein>
    <submittedName>
        <fullName evidence="2">Uncharacterized protein</fullName>
    </submittedName>
</protein>
<keyword evidence="3" id="KW-1185">Reference proteome</keyword>
<comment type="caution">
    <text evidence="2">The sequence shown here is derived from an EMBL/GenBank/DDBJ whole genome shotgun (WGS) entry which is preliminary data.</text>
</comment>
<accession>A0A3M2SJ53</accession>
<dbReference type="AlphaFoldDB" id="A0A3M2SJ53"/>
<dbReference type="EMBL" id="NKUJ01000030">
    <property type="protein sequence ID" value="RMJ17598.1"/>
    <property type="molecule type" value="Genomic_DNA"/>
</dbReference>
<evidence type="ECO:0000313" key="3">
    <source>
        <dbReference type="Proteomes" id="UP000277212"/>
    </source>
</evidence>